<reference evidence="15" key="1">
    <citation type="submission" date="2023-01" db="EMBL/GenBank/DDBJ databases">
        <title>Key to firefly adult light organ development and bioluminescence: homeobox transcription factors regulate luciferase expression and transportation to peroxisome.</title>
        <authorList>
            <person name="Fu X."/>
        </authorList>
    </citation>
    <scope>NUCLEOTIDE SEQUENCE [LARGE SCALE GENOMIC DNA]</scope>
</reference>
<dbReference type="PANTHER" id="PTHR12939:SF10">
    <property type="entry name" value="EG:4F1.1 PROTEIN"/>
    <property type="match status" value="1"/>
</dbReference>
<evidence type="ECO:0000256" key="10">
    <source>
        <dbReference type="ARBA" id="ARBA00023157"/>
    </source>
</evidence>
<dbReference type="Proteomes" id="UP001353858">
    <property type="component" value="Unassembled WGS sequence"/>
</dbReference>
<evidence type="ECO:0000256" key="13">
    <source>
        <dbReference type="SAM" id="Phobius"/>
    </source>
</evidence>
<evidence type="ECO:0000256" key="4">
    <source>
        <dbReference type="ARBA" id="ARBA00022475"/>
    </source>
</evidence>
<evidence type="ECO:0000256" key="11">
    <source>
        <dbReference type="ARBA" id="ARBA00023180"/>
    </source>
</evidence>
<keyword evidence="5" id="KW-0963">Cytoplasm</keyword>
<dbReference type="PANTHER" id="PTHR12939">
    <property type="entry name" value="SARCOGLYCAN"/>
    <property type="match status" value="1"/>
</dbReference>
<comment type="similarity">
    <text evidence="3">Belongs to the sarcoglycan beta/delta/gamma/zeta family.</text>
</comment>
<evidence type="ECO:0000256" key="2">
    <source>
        <dbReference type="ARBA" id="ARBA00004274"/>
    </source>
</evidence>
<evidence type="ECO:0000256" key="1">
    <source>
        <dbReference type="ARBA" id="ARBA00004245"/>
    </source>
</evidence>
<dbReference type="EMBL" id="JARPUR010000001">
    <property type="protein sequence ID" value="KAK4887208.1"/>
    <property type="molecule type" value="Genomic_DNA"/>
</dbReference>
<feature type="transmembrane region" description="Helical" evidence="13">
    <location>
        <begin position="124"/>
        <end position="147"/>
    </location>
</feature>
<keyword evidence="11" id="KW-0325">Glycoprotein</keyword>
<keyword evidence="12" id="KW-0206">Cytoskeleton</keyword>
<gene>
    <name evidence="14" type="ORF">RN001_003479</name>
</gene>
<dbReference type="InterPro" id="IPR039972">
    <property type="entry name" value="Sarcoglycan_gamma/delta/zeta"/>
</dbReference>
<organism evidence="14 15">
    <name type="scientific">Aquatica leii</name>
    <dbReference type="NCBI Taxonomy" id="1421715"/>
    <lineage>
        <taxon>Eukaryota</taxon>
        <taxon>Metazoa</taxon>
        <taxon>Ecdysozoa</taxon>
        <taxon>Arthropoda</taxon>
        <taxon>Hexapoda</taxon>
        <taxon>Insecta</taxon>
        <taxon>Pterygota</taxon>
        <taxon>Neoptera</taxon>
        <taxon>Endopterygota</taxon>
        <taxon>Coleoptera</taxon>
        <taxon>Polyphaga</taxon>
        <taxon>Elateriformia</taxon>
        <taxon>Elateroidea</taxon>
        <taxon>Lampyridae</taxon>
        <taxon>Luciolinae</taxon>
        <taxon>Aquatica</taxon>
    </lineage>
</organism>
<evidence type="ECO:0000313" key="14">
    <source>
        <dbReference type="EMBL" id="KAK4887208.1"/>
    </source>
</evidence>
<dbReference type="GO" id="GO:0016012">
    <property type="term" value="C:sarcoglycan complex"/>
    <property type="evidence" value="ECO:0007669"/>
    <property type="project" value="InterPro"/>
</dbReference>
<evidence type="ECO:0000256" key="5">
    <source>
        <dbReference type="ARBA" id="ARBA00022490"/>
    </source>
</evidence>
<sequence length="629" mass="71726">MNLCEKQGLIYNAISANFRYMNLIVLLSSKRGEIGFLRKTIHVKIHIDFGFFLSLIDTRSQLQVANNHKISNNNQDNTRMQKADGVISNPQDTERTQQEISNTTGQSESKYHFKIGIYGWRKRCLYILILGLLVMVIINLALTLWVLKVMEFSSQGMGQLRIVAGGLRLEGRAFVIDALIASTIRSRAGQPIVIESSKNFTITTRNADGIPDNRIFLGNDRFECLTDNFKVINTKGTVLFSADHKEVILGVDSLRITGEGGTIFHGSVQTPLVRAESGHDLRLESSTRSLEIRAPMGINVESRAGDIKLMSLNDIKLKSVAGQVRLESSSILMPQLPHATSSPRSIQTKSDEIFQLCVIKTLGRFKKLTQLEKGLGPRLPEAYKKFYTEWKLTQPAAVHYIPEEGKWKRDEVTGEVRPIQNHPLPVKYPIEHDEQLWGGEGVVQGFQKRHKFSRRVPHFWVPLLHRSVVYSEVLNKHISVIITKRTIQLINENYGFDHYLLKTLACDLKSLLALSLKRKILQDLSNGCPAYQDNPEKQQIVLNRYQKYLDAYTPEEIEWYGYSFDDACKKYENFIESLKTIVPLKYVYRAELLDKLKTMALEESKEEKDISGPAAWIQKINPFSRKQET</sequence>
<evidence type="ECO:0000256" key="6">
    <source>
        <dbReference type="ARBA" id="ARBA00022692"/>
    </source>
</evidence>
<dbReference type="GO" id="GO:0060047">
    <property type="term" value="P:heart contraction"/>
    <property type="evidence" value="ECO:0007669"/>
    <property type="project" value="TreeGrafter"/>
</dbReference>
<keyword evidence="15" id="KW-1185">Reference proteome</keyword>
<dbReference type="InterPro" id="IPR006875">
    <property type="entry name" value="Sarcoglycan"/>
</dbReference>
<evidence type="ECO:0008006" key="16">
    <source>
        <dbReference type="Google" id="ProtNLM"/>
    </source>
</evidence>
<evidence type="ECO:0000256" key="7">
    <source>
        <dbReference type="ARBA" id="ARBA00022968"/>
    </source>
</evidence>
<evidence type="ECO:0000256" key="8">
    <source>
        <dbReference type="ARBA" id="ARBA00022989"/>
    </source>
</evidence>
<dbReference type="GO" id="GO:0005856">
    <property type="term" value="C:cytoskeleton"/>
    <property type="evidence" value="ECO:0007669"/>
    <property type="project" value="UniProtKB-SubCell"/>
</dbReference>
<keyword evidence="8 13" id="KW-1133">Transmembrane helix</keyword>
<protein>
    <recommendedName>
        <fullName evidence="16">39S ribosomal protein L28, mitochondrial</fullName>
    </recommendedName>
</protein>
<keyword evidence="9 13" id="KW-0472">Membrane</keyword>
<dbReference type="GO" id="GO:0042383">
    <property type="term" value="C:sarcolemma"/>
    <property type="evidence" value="ECO:0007669"/>
    <property type="project" value="UniProtKB-SubCell"/>
</dbReference>
<evidence type="ECO:0000256" key="12">
    <source>
        <dbReference type="ARBA" id="ARBA00023212"/>
    </source>
</evidence>
<keyword evidence="10" id="KW-1015">Disulfide bond</keyword>
<evidence type="ECO:0000313" key="15">
    <source>
        <dbReference type="Proteomes" id="UP001353858"/>
    </source>
</evidence>
<dbReference type="Pfam" id="PF04790">
    <property type="entry name" value="Sarcoglycan_1"/>
    <property type="match status" value="1"/>
</dbReference>
<name>A0AAN7QP48_9COLE</name>
<keyword evidence="4" id="KW-1003">Cell membrane</keyword>
<evidence type="ECO:0000256" key="9">
    <source>
        <dbReference type="ARBA" id="ARBA00023136"/>
    </source>
</evidence>
<comment type="caution">
    <text evidence="14">The sequence shown here is derived from an EMBL/GenBank/DDBJ whole genome shotgun (WGS) entry which is preliminary data.</text>
</comment>
<dbReference type="AlphaFoldDB" id="A0AAN7QP48"/>
<keyword evidence="7" id="KW-0735">Signal-anchor</keyword>
<comment type="subcellular location">
    <subcellularLocation>
        <location evidence="2">Cell membrane</location>
        <location evidence="2">Sarcolemma</location>
        <topology evidence="2">Single-pass type II membrane protein</topology>
    </subcellularLocation>
    <subcellularLocation>
        <location evidence="1">Cytoplasm</location>
        <location evidence="1">Cytoskeleton</location>
    </subcellularLocation>
</comment>
<accession>A0AAN7QP48</accession>
<proteinExistence type="inferred from homology"/>
<keyword evidence="6 13" id="KW-0812">Transmembrane</keyword>
<evidence type="ECO:0000256" key="3">
    <source>
        <dbReference type="ARBA" id="ARBA00007574"/>
    </source>
</evidence>